<evidence type="ECO:0000256" key="1">
    <source>
        <dbReference type="ARBA" id="ARBA00022679"/>
    </source>
</evidence>
<dbReference type="Pfam" id="PF00583">
    <property type="entry name" value="Acetyltransf_1"/>
    <property type="match status" value="2"/>
</dbReference>
<dbReference type="Proteomes" id="UP001215503">
    <property type="component" value="Unassembled WGS sequence"/>
</dbReference>
<dbReference type="InterPro" id="IPR050832">
    <property type="entry name" value="Bact_Acetyltransf"/>
</dbReference>
<dbReference type="NCBIfam" id="NF002959">
    <property type="entry name" value="PRK03624.1"/>
    <property type="match status" value="1"/>
</dbReference>
<gene>
    <name evidence="5" type="ORF">P2G67_07645</name>
</gene>
<keyword evidence="6" id="KW-1185">Reference proteome</keyword>
<feature type="domain" description="N-acetyltransferase" evidence="4">
    <location>
        <begin position="10"/>
        <end position="145"/>
    </location>
</feature>
<dbReference type="EC" id="2.3.1.-" evidence="5"/>
<proteinExistence type="predicted"/>
<dbReference type="Gene3D" id="3.40.630.30">
    <property type="match status" value="2"/>
</dbReference>
<evidence type="ECO:0000256" key="3">
    <source>
        <dbReference type="SAM" id="MobiDB-lite"/>
    </source>
</evidence>
<dbReference type="PROSITE" id="PS51186">
    <property type="entry name" value="GNAT"/>
    <property type="match status" value="2"/>
</dbReference>
<keyword evidence="1 5" id="KW-0808">Transferase</keyword>
<reference evidence="5 6" key="1">
    <citation type="submission" date="2023-03" db="EMBL/GenBank/DDBJ databases">
        <title>Fodinicurvata sp. CAU 1616 isolated from sea sendiment.</title>
        <authorList>
            <person name="Kim W."/>
        </authorList>
    </citation>
    <scope>NUCLEOTIDE SEQUENCE [LARGE SCALE GENOMIC DNA]</scope>
    <source>
        <strain evidence="5 6">CAU 1616</strain>
    </source>
</reference>
<keyword evidence="2 5" id="KW-0012">Acyltransferase</keyword>
<evidence type="ECO:0000256" key="2">
    <source>
        <dbReference type="ARBA" id="ARBA00023315"/>
    </source>
</evidence>
<evidence type="ECO:0000259" key="4">
    <source>
        <dbReference type="PROSITE" id="PS51186"/>
    </source>
</evidence>
<comment type="caution">
    <text evidence="5">The sequence shown here is derived from an EMBL/GenBank/DDBJ whole genome shotgun (WGS) entry which is preliminary data.</text>
</comment>
<accession>A0ABT5YLY7</accession>
<dbReference type="PANTHER" id="PTHR43877">
    <property type="entry name" value="AMINOALKYLPHOSPHONATE N-ACETYLTRANSFERASE-RELATED-RELATED"/>
    <property type="match status" value="1"/>
</dbReference>
<dbReference type="InterPro" id="IPR016181">
    <property type="entry name" value="Acyl_CoA_acyltransferase"/>
</dbReference>
<evidence type="ECO:0000313" key="5">
    <source>
        <dbReference type="EMBL" id="MDF2095846.1"/>
    </source>
</evidence>
<dbReference type="CDD" id="cd04301">
    <property type="entry name" value="NAT_SF"/>
    <property type="match status" value="2"/>
</dbReference>
<dbReference type="RefSeq" id="WP_275821654.1">
    <property type="nucleotide sequence ID" value="NZ_JARHUD010000004.1"/>
</dbReference>
<evidence type="ECO:0000313" key="6">
    <source>
        <dbReference type="Proteomes" id="UP001215503"/>
    </source>
</evidence>
<name>A0ABT5YLY7_9PROT</name>
<dbReference type="GO" id="GO:0016746">
    <property type="term" value="F:acyltransferase activity"/>
    <property type="evidence" value="ECO:0007669"/>
    <property type="project" value="UniProtKB-KW"/>
</dbReference>
<feature type="region of interest" description="Disordered" evidence="3">
    <location>
        <begin position="329"/>
        <end position="348"/>
    </location>
</feature>
<dbReference type="EMBL" id="JARHUD010000004">
    <property type="protein sequence ID" value="MDF2095846.1"/>
    <property type="molecule type" value="Genomic_DNA"/>
</dbReference>
<dbReference type="SUPFAM" id="SSF55729">
    <property type="entry name" value="Acyl-CoA N-acyltransferases (Nat)"/>
    <property type="match status" value="2"/>
</dbReference>
<protein>
    <submittedName>
        <fullName evidence="5">GNAT family acetyltransferase</fullName>
        <ecNumber evidence="5">2.3.1.-</ecNumber>
    </submittedName>
</protein>
<feature type="domain" description="N-acetyltransferase" evidence="4">
    <location>
        <begin position="185"/>
        <end position="348"/>
    </location>
</feature>
<dbReference type="InterPro" id="IPR000182">
    <property type="entry name" value="GNAT_dom"/>
</dbReference>
<sequence length="348" mass="38589">MSNKKIAPLYRLRPAQGNDTPALSALWQRCGLTVPHNDPEADIALFQASADAEILLAEREGEIVGSLCVGHDGHRGWYYYLAVDPALQRRGLGRHLVQEGERWLKQRGLRKVQLMIRPTNARVRAFYKSCGYDLTPRLVMARWLDGEETPAPESGADVEVVVTHLEMDGKPALQRPHPSGGHKLALLRAEQPPLDFYRFLYRSVGSDCLWWERLALDDAALAATIHDHDVAIYVLYVDGVPAGFSELDSRPQAETPRTGERGTRACRLTHLGLAPAFRGRGLGAFLLHETLELAWDQPCSRLLLSVTTLDSPSALTLCQRMGFALTGREQHRFPDPRGSGLLPPNAGI</sequence>
<organism evidence="5 6">
    <name type="scientific">Aquibaculum arenosum</name>
    <dbReference type="NCBI Taxonomy" id="3032591"/>
    <lineage>
        <taxon>Bacteria</taxon>
        <taxon>Pseudomonadati</taxon>
        <taxon>Pseudomonadota</taxon>
        <taxon>Alphaproteobacteria</taxon>
        <taxon>Rhodospirillales</taxon>
        <taxon>Rhodovibrionaceae</taxon>
        <taxon>Aquibaculum</taxon>
    </lineage>
</organism>